<gene>
    <name evidence="1" type="ORF">S01H1_28357</name>
</gene>
<dbReference type="Gene3D" id="3.40.50.300">
    <property type="entry name" value="P-loop containing nucleotide triphosphate hydrolases"/>
    <property type="match status" value="1"/>
</dbReference>
<reference evidence="1" key="1">
    <citation type="journal article" date="2014" name="Front. Microbiol.">
        <title>High frequency of phylogenetically diverse reductive dehalogenase-homologous genes in deep subseafloor sedimentary metagenomes.</title>
        <authorList>
            <person name="Kawai M."/>
            <person name="Futagami T."/>
            <person name="Toyoda A."/>
            <person name="Takaki Y."/>
            <person name="Nishi S."/>
            <person name="Hori S."/>
            <person name="Arai W."/>
            <person name="Tsubouchi T."/>
            <person name="Morono Y."/>
            <person name="Uchiyama I."/>
            <person name="Ito T."/>
            <person name="Fujiyama A."/>
            <person name="Inagaki F."/>
            <person name="Takami H."/>
        </authorList>
    </citation>
    <scope>NUCLEOTIDE SEQUENCE</scope>
    <source>
        <strain evidence="1">Expedition CK06-06</strain>
    </source>
</reference>
<comment type="caution">
    <text evidence="1">The sequence shown here is derived from an EMBL/GenBank/DDBJ whole genome shotgun (WGS) entry which is preliminary data.</text>
</comment>
<dbReference type="EMBL" id="BARS01017328">
    <property type="protein sequence ID" value="GAF96654.1"/>
    <property type="molecule type" value="Genomic_DNA"/>
</dbReference>
<protein>
    <submittedName>
        <fullName evidence="1">Uncharacterized protein</fullName>
    </submittedName>
</protein>
<dbReference type="InterPro" id="IPR001806">
    <property type="entry name" value="Small_GTPase"/>
</dbReference>
<dbReference type="GO" id="GO:0003924">
    <property type="term" value="F:GTPase activity"/>
    <property type="evidence" value="ECO:0007669"/>
    <property type="project" value="InterPro"/>
</dbReference>
<name>X0TTU3_9ZZZZ</name>
<dbReference type="SUPFAM" id="SSF52540">
    <property type="entry name" value="P-loop containing nucleoside triphosphate hydrolases"/>
    <property type="match status" value="1"/>
</dbReference>
<dbReference type="AlphaFoldDB" id="X0TTU3"/>
<dbReference type="Pfam" id="PF00071">
    <property type="entry name" value="Ras"/>
    <property type="match status" value="1"/>
</dbReference>
<organism evidence="1">
    <name type="scientific">marine sediment metagenome</name>
    <dbReference type="NCBI Taxonomy" id="412755"/>
    <lineage>
        <taxon>unclassified sequences</taxon>
        <taxon>metagenomes</taxon>
        <taxon>ecological metagenomes</taxon>
    </lineage>
</organism>
<proteinExistence type="predicted"/>
<dbReference type="GO" id="GO:0005525">
    <property type="term" value="F:GTP binding"/>
    <property type="evidence" value="ECO:0007669"/>
    <property type="project" value="InterPro"/>
</dbReference>
<feature type="non-terminal residue" evidence="1">
    <location>
        <position position="1"/>
    </location>
</feature>
<accession>X0TTU3</accession>
<dbReference type="PROSITE" id="PS51419">
    <property type="entry name" value="RAB"/>
    <property type="match status" value="1"/>
</dbReference>
<sequence>KQIIATKIDLKGKREVSKKDAKEFFKKYNWCTEITSTSSKTGENVEDAFIRVVKEIIKNNLQTCKSCDEIFNKKLKNCQYCGEKVEIELSPL</sequence>
<evidence type="ECO:0000313" key="1">
    <source>
        <dbReference type="EMBL" id="GAF96654.1"/>
    </source>
</evidence>
<dbReference type="InterPro" id="IPR027417">
    <property type="entry name" value="P-loop_NTPase"/>
</dbReference>